<evidence type="ECO:0000313" key="1">
    <source>
        <dbReference type="EMBL" id="MFC4488467.1"/>
    </source>
</evidence>
<evidence type="ECO:0000313" key="2">
    <source>
        <dbReference type="Proteomes" id="UP001595999"/>
    </source>
</evidence>
<keyword evidence="2" id="KW-1185">Reference proteome</keyword>
<dbReference type="EMBL" id="JBHSEK010000001">
    <property type="protein sequence ID" value="MFC4488467.1"/>
    <property type="molecule type" value="Genomic_DNA"/>
</dbReference>
<gene>
    <name evidence="1" type="ORF">ACFO0R_02440</name>
</gene>
<organism evidence="1 2">
    <name type="scientific">Chromobacterium aquaticum</name>
    <dbReference type="NCBI Taxonomy" id="467180"/>
    <lineage>
        <taxon>Bacteria</taxon>
        <taxon>Pseudomonadati</taxon>
        <taxon>Pseudomonadota</taxon>
        <taxon>Betaproteobacteria</taxon>
        <taxon>Neisseriales</taxon>
        <taxon>Chromobacteriaceae</taxon>
        <taxon>Chromobacterium</taxon>
    </lineage>
</organism>
<dbReference type="InterPro" id="IPR012337">
    <property type="entry name" value="RNaseH-like_sf"/>
</dbReference>
<accession>A0ABV8ZL67</accession>
<dbReference type="Gene3D" id="3.30.420.10">
    <property type="entry name" value="Ribonuclease H-like superfamily/Ribonuclease H"/>
    <property type="match status" value="1"/>
</dbReference>
<dbReference type="RefSeq" id="WP_231461518.1">
    <property type="nucleotide sequence ID" value="NZ_JAJOHW010000035.1"/>
</dbReference>
<name>A0ABV8ZL67_9NEIS</name>
<comment type="caution">
    <text evidence="1">The sequence shown here is derived from an EMBL/GenBank/DDBJ whole genome shotgun (WGS) entry which is preliminary data.</text>
</comment>
<reference evidence="2" key="1">
    <citation type="journal article" date="2019" name="Int. J. Syst. Evol. Microbiol.">
        <title>The Global Catalogue of Microorganisms (GCM) 10K type strain sequencing project: providing services to taxonomists for standard genome sequencing and annotation.</title>
        <authorList>
            <consortium name="The Broad Institute Genomics Platform"/>
            <consortium name="The Broad Institute Genome Sequencing Center for Infectious Disease"/>
            <person name="Wu L."/>
            <person name="Ma J."/>
        </authorList>
    </citation>
    <scope>NUCLEOTIDE SEQUENCE [LARGE SCALE GENOMIC DNA]</scope>
    <source>
        <strain evidence="2">CGMCC 4.7608</strain>
    </source>
</reference>
<sequence>MLVFLDTEFTDFIDCELISIGMVSEDGQYELYLEVKDFDRAKCNYFVQAAVLPSLGLINGSQIRRSDLRGRILEWFSSLPEAATVAADSIHDRDLLADVLDGEWPENLDNWYDLRELTVSPLFEKAIAKYHSAGRPWHHALFDAYANRAGWMAVLAVS</sequence>
<protein>
    <submittedName>
        <fullName evidence="1">3'-5' exoribonuclease</fullName>
    </submittedName>
</protein>
<proteinExistence type="predicted"/>
<dbReference type="InterPro" id="IPR036397">
    <property type="entry name" value="RNaseH_sf"/>
</dbReference>
<dbReference type="Proteomes" id="UP001595999">
    <property type="component" value="Unassembled WGS sequence"/>
</dbReference>
<dbReference type="SUPFAM" id="SSF53098">
    <property type="entry name" value="Ribonuclease H-like"/>
    <property type="match status" value="1"/>
</dbReference>